<proteinExistence type="predicted"/>
<dbReference type="EMBL" id="CM035411">
    <property type="protein sequence ID" value="KAH7434420.1"/>
    <property type="molecule type" value="Genomic_DNA"/>
</dbReference>
<reference evidence="1" key="1">
    <citation type="submission" date="2021-08" db="EMBL/GenBank/DDBJ databases">
        <title>WGS assembly of Ceratopteris richardii.</title>
        <authorList>
            <person name="Marchant D.B."/>
            <person name="Chen G."/>
            <person name="Jenkins J."/>
            <person name="Shu S."/>
            <person name="Leebens-Mack J."/>
            <person name="Grimwood J."/>
            <person name="Schmutz J."/>
            <person name="Soltis P."/>
            <person name="Soltis D."/>
            <person name="Chen Z.-H."/>
        </authorList>
    </citation>
    <scope>NUCLEOTIDE SEQUENCE</scope>
    <source>
        <strain evidence="1">Whitten #5841</strain>
        <tissue evidence="1">Leaf</tissue>
    </source>
</reference>
<name>A0A8T2UIR5_CERRI</name>
<organism evidence="1 2">
    <name type="scientific">Ceratopteris richardii</name>
    <name type="common">Triangle waterfern</name>
    <dbReference type="NCBI Taxonomy" id="49495"/>
    <lineage>
        <taxon>Eukaryota</taxon>
        <taxon>Viridiplantae</taxon>
        <taxon>Streptophyta</taxon>
        <taxon>Embryophyta</taxon>
        <taxon>Tracheophyta</taxon>
        <taxon>Polypodiopsida</taxon>
        <taxon>Polypodiidae</taxon>
        <taxon>Polypodiales</taxon>
        <taxon>Pteridineae</taxon>
        <taxon>Pteridaceae</taxon>
        <taxon>Parkerioideae</taxon>
        <taxon>Ceratopteris</taxon>
    </lineage>
</organism>
<dbReference type="Pfam" id="PF14223">
    <property type="entry name" value="Retrotran_gag_2"/>
    <property type="match status" value="1"/>
</dbReference>
<protein>
    <submittedName>
        <fullName evidence="1">Uncharacterized protein</fullName>
    </submittedName>
</protein>
<comment type="caution">
    <text evidence="1">The sequence shown here is derived from an EMBL/GenBank/DDBJ whole genome shotgun (WGS) entry which is preliminary data.</text>
</comment>
<evidence type="ECO:0000313" key="1">
    <source>
        <dbReference type="EMBL" id="KAH7434420.1"/>
    </source>
</evidence>
<accession>A0A8T2UIR5</accession>
<evidence type="ECO:0000313" key="2">
    <source>
        <dbReference type="Proteomes" id="UP000825935"/>
    </source>
</evidence>
<dbReference type="AlphaFoldDB" id="A0A8T2UIR5"/>
<gene>
    <name evidence="1" type="ORF">KP509_06G016700</name>
</gene>
<dbReference type="OrthoDB" id="8039827at2759"/>
<keyword evidence="2" id="KW-1185">Reference proteome</keyword>
<dbReference type="Proteomes" id="UP000825935">
    <property type="component" value="Chromosome 6"/>
</dbReference>
<sequence>MANIDGMSKLMSDNLENNKFHAWRFRMKNFLMGKGYWKYIEGDNENALQLPKRNRTADQLRVYEEWNQGAKKVMYWLFVSIHDIMIGHIQDPKTPKEAWNSLITLYETNKGTKIAT</sequence>